<dbReference type="Proteomes" id="UP000008063">
    <property type="component" value="Unassembled WGS sequence"/>
</dbReference>
<evidence type="ECO:0000313" key="2">
    <source>
        <dbReference type="Proteomes" id="UP000008063"/>
    </source>
</evidence>
<dbReference type="AlphaFoldDB" id="F8PWV1"/>
<dbReference type="HOGENOM" id="CLU_2924147_0_0_1"/>
<dbReference type="InParanoid" id="F8PWV1"/>
<accession>F8PWV1</accession>
<name>F8PWV1_SERL3</name>
<keyword evidence="2" id="KW-1185">Reference proteome</keyword>
<sequence>MMACCRSEIDVGGKWMPDLTYEKQLALLLTSTTLNGIEAVYYIASTDMPINRPVGVQEAMLGALLCFHALTYPLMP</sequence>
<evidence type="ECO:0000313" key="1">
    <source>
        <dbReference type="EMBL" id="EGN99278.1"/>
    </source>
</evidence>
<proteinExistence type="predicted"/>
<reference evidence="2" key="1">
    <citation type="journal article" date="2011" name="Science">
        <title>The plant cell wall-decomposing machinery underlies the functional diversity of forest fungi.</title>
        <authorList>
            <person name="Eastwood D.C."/>
            <person name="Floudas D."/>
            <person name="Binder M."/>
            <person name="Majcherczyk A."/>
            <person name="Schneider P."/>
            <person name="Aerts A."/>
            <person name="Asiegbu F.O."/>
            <person name="Baker S.E."/>
            <person name="Barry K."/>
            <person name="Bendiksby M."/>
            <person name="Blumentritt M."/>
            <person name="Coutinho P.M."/>
            <person name="Cullen D."/>
            <person name="de Vries R.P."/>
            <person name="Gathman A."/>
            <person name="Goodell B."/>
            <person name="Henrissat B."/>
            <person name="Ihrmark K."/>
            <person name="Kauserud H."/>
            <person name="Kohler A."/>
            <person name="LaButti K."/>
            <person name="Lapidus A."/>
            <person name="Lavin J.L."/>
            <person name="Lee Y.-H."/>
            <person name="Lindquist E."/>
            <person name="Lilly W."/>
            <person name="Lucas S."/>
            <person name="Morin E."/>
            <person name="Murat C."/>
            <person name="Oguiza J.A."/>
            <person name="Park J."/>
            <person name="Pisabarro A.G."/>
            <person name="Riley R."/>
            <person name="Rosling A."/>
            <person name="Salamov A."/>
            <person name="Schmidt O."/>
            <person name="Schmutz J."/>
            <person name="Skrede I."/>
            <person name="Stenlid J."/>
            <person name="Wiebenga A."/>
            <person name="Xie X."/>
            <person name="Kuees U."/>
            <person name="Hibbett D.S."/>
            <person name="Hoffmeister D."/>
            <person name="Hoegberg N."/>
            <person name="Martin F."/>
            <person name="Grigoriev I.V."/>
            <person name="Watkinson S.C."/>
        </authorList>
    </citation>
    <scope>NUCLEOTIDE SEQUENCE [LARGE SCALE GENOMIC DNA]</scope>
    <source>
        <strain evidence="2">strain S7.3</strain>
    </source>
</reference>
<gene>
    <name evidence="1" type="ORF">SERLA73DRAFT_182212</name>
</gene>
<organism evidence="2">
    <name type="scientific">Serpula lacrymans var. lacrymans (strain S7.3)</name>
    <name type="common">Dry rot fungus</name>
    <dbReference type="NCBI Taxonomy" id="936435"/>
    <lineage>
        <taxon>Eukaryota</taxon>
        <taxon>Fungi</taxon>
        <taxon>Dikarya</taxon>
        <taxon>Basidiomycota</taxon>
        <taxon>Agaricomycotina</taxon>
        <taxon>Agaricomycetes</taxon>
        <taxon>Agaricomycetidae</taxon>
        <taxon>Boletales</taxon>
        <taxon>Coniophorineae</taxon>
        <taxon>Serpulaceae</taxon>
        <taxon>Serpula</taxon>
    </lineage>
</organism>
<protein>
    <submittedName>
        <fullName evidence="1">Uncharacterized protein</fullName>
    </submittedName>
</protein>
<dbReference type="EMBL" id="GL945480">
    <property type="protein sequence ID" value="EGN99278.1"/>
    <property type="molecule type" value="Genomic_DNA"/>
</dbReference>